<dbReference type="RefSeq" id="WP_090556307.1">
    <property type="nucleotide sequence ID" value="NZ_FNRA01000004.1"/>
</dbReference>
<dbReference type="STRING" id="425514.SAMN05443550_104170"/>
<protein>
    <submittedName>
        <fullName evidence="2">cAMP-binding domain of CRP or a regulatory subunit of cAMP-dependent protein kinases</fullName>
    </submittedName>
</protein>
<evidence type="ECO:0000313" key="2">
    <source>
        <dbReference type="EMBL" id="SEA63368.1"/>
    </source>
</evidence>
<dbReference type="AlphaFoldDB" id="A0A1H4CST1"/>
<dbReference type="PROSITE" id="PS50042">
    <property type="entry name" value="CNMP_BINDING_3"/>
    <property type="match status" value="1"/>
</dbReference>
<proteinExistence type="predicted"/>
<keyword evidence="3" id="KW-1185">Reference proteome</keyword>
<keyword evidence="2" id="KW-0808">Transferase</keyword>
<dbReference type="InterPro" id="IPR014710">
    <property type="entry name" value="RmlC-like_jellyroll"/>
</dbReference>
<dbReference type="Pfam" id="PF00027">
    <property type="entry name" value="cNMP_binding"/>
    <property type="match status" value="1"/>
</dbReference>
<dbReference type="GO" id="GO:0016301">
    <property type="term" value="F:kinase activity"/>
    <property type="evidence" value="ECO:0007669"/>
    <property type="project" value="UniProtKB-KW"/>
</dbReference>
<dbReference type="Proteomes" id="UP000198850">
    <property type="component" value="Unassembled WGS sequence"/>
</dbReference>
<gene>
    <name evidence="2" type="ORF">SAMN05443550_104170</name>
</gene>
<feature type="domain" description="Cyclic nucleotide-binding" evidence="1">
    <location>
        <begin position="10"/>
        <end position="113"/>
    </location>
</feature>
<accession>A0A1H4CST1</accession>
<organism evidence="2 3">
    <name type="scientific">Pedobacter hartonius</name>
    <dbReference type="NCBI Taxonomy" id="425514"/>
    <lineage>
        <taxon>Bacteria</taxon>
        <taxon>Pseudomonadati</taxon>
        <taxon>Bacteroidota</taxon>
        <taxon>Sphingobacteriia</taxon>
        <taxon>Sphingobacteriales</taxon>
        <taxon>Sphingobacteriaceae</taxon>
        <taxon>Pedobacter</taxon>
    </lineage>
</organism>
<keyword evidence="2" id="KW-0418">Kinase</keyword>
<sequence length="198" mass="23220">MDAIFKYFDTFLTLSAESKELIAANLEYELIKKGDFLWKAGQRCNKFYFIVSGIARLFFYTDEGEENTVHFIVENRFITDLESLRMQTPSSVSCIAAVDCNVIVIKSQTLQKFDKEVFEWHELIRKITEKTMFDKVKVRDILYQKEAKERFLSFLEHFPTIANNVPANQIASYLGISQYTLSHLKKEIAKDFLRNRKN</sequence>
<dbReference type="Gene3D" id="2.60.120.10">
    <property type="entry name" value="Jelly Rolls"/>
    <property type="match status" value="1"/>
</dbReference>
<name>A0A1H4CST1_9SPHI</name>
<dbReference type="InterPro" id="IPR000595">
    <property type="entry name" value="cNMP-bd_dom"/>
</dbReference>
<dbReference type="InterPro" id="IPR018490">
    <property type="entry name" value="cNMP-bd_dom_sf"/>
</dbReference>
<dbReference type="SUPFAM" id="SSF51206">
    <property type="entry name" value="cAMP-binding domain-like"/>
    <property type="match status" value="1"/>
</dbReference>
<evidence type="ECO:0000313" key="3">
    <source>
        <dbReference type="Proteomes" id="UP000198850"/>
    </source>
</evidence>
<reference evidence="2 3" key="1">
    <citation type="submission" date="2016-10" db="EMBL/GenBank/DDBJ databases">
        <authorList>
            <person name="de Groot N.N."/>
        </authorList>
    </citation>
    <scope>NUCLEOTIDE SEQUENCE [LARGE SCALE GENOMIC DNA]</scope>
    <source>
        <strain evidence="2 3">DSM 19033</strain>
    </source>
</reference>
<dbReference type="CDD" id="cd00038">
    <property type="entry name" value="CAP_ED"/>
    <property type="match status" value="1"/>
</dbReference>
<dbReference type="OrthoDB" id="758145at2"/>
<dbReference type="SMART" id="SM00100">
    <property type="entry name" value="cNMP"/>
    <property type="match status" value="1"/>
</dbReference>
<dbReference type="EMBL" id="FNRA01000004">
    <property type="protein sequence ID" value="SEA63368.1"/>
    <property type="molecule type" value="Genomic_DNA"/>
</dbReference>
<evidence type="ECO:0000259" key="1">
    <source>
        <dbReference type="PROSITE" id="PS50042"/>
    </source>
</evidence>